<protein>
    <submittedName>
        <fullName evidence="1">Uncharacterized protein</fullName>
    </submittedName>
</protein>
<accession>A0A0K2U9N5</accession>
<reference evidence="1" key="1">
    <citation type="submission" date="2014-05" db="EMBL/GenBank/DDBJ databases">
        <authorList>
            <person name="Chronopoulou M."/>
        </authorList>
    </citation>
    <scope>NUCLEOTIDE SEQUENCE</scope>
    <source>
        <tissue evidence="1">Whole organism</tissue>
    </source>
</reference>
<proteinExistence type="predicted"/>
<sequence length="26" mass="2989">MHKTEPLLMCNVHTMVLSFLENCPSI</sequence>
<evidence type="ECO:0000313" key="1">
    <source>
        <dbReference type="EMBL" id="CDW34780.1"/>
    </source>
</evidence>
<dbReference type="AlphaFoldDB" id="A0A0K2U9N5"/>
<name>A0A0K2U9N5_LEPSM</name>
<dbReference type="EMBL" id="HACA01017419">
    <property type="protein sequence ID" value="CDW34780.1"/>
    <property type="molecule type" value="Transcribed_RNA"/>
</dbReference>
<organism evidence="1">
    <name type="scientific">Lepeophtheirus salmonis</name>
    <name type="common">Salmon louse</name>
    <name type="synonym">Caligus salmonis</name>
    <dbReference type="NCBI Taxonomy" id="72036"/>
    <lineage>
        <taxon>Eukaryota</taxon>
        <taxon>Metazoa</taxon>
        <taxon>Ecdysozoa</taxon>
        <taxon>Arthropoda</taxon>
        <taxon>Crustacea</taxon>
        <taxon>Multicrustacea</taxon>
        <taxon>Hexanauplia</taxon>
        <taxon>Copepoda</taxon>
        <taxon>Siphonostomatoida</taxon>
        <taxon>Caligidae</taxon>
        <taxon>Lepeophtheirus</taxon>
    </lineage>
</organism>